<accession>A0A1R7QHV9</accession>
<evidence type="ECO:0000313" key="2">
    <source>
        <dbReference type="Proteomes" id="UP000196240"/>
    </source>
</evidence>
<name>A0A1R7QHV9_ACIJO</name>
<dbReference type="RefSeq" id="WP_087015078.1">
    <property type="nucleotide sequence ID" value="NZ_FUUY01000021.1"/>
</dbReference>
<protein>
    <submittedName>
        <fullName evidence="1">Uncharacterized protein</fullName>
    </submittedName>
</protein>
<gene>
    <name evidence="1" type="ORF">ACNJC6_03530</name>
</gene>
<sequence>MHLIGIENPSLDLIEKVCINAKSNNFTTISEYLTFLVERDCETNEKPNEDEILLIIDSLIQLALKNTRRLNVFTMQELYTFCIKNEEEFDYPNWSSLDRSVRIELGKKFKAAILKHADKIEPGDDYIKQDGTNINNSALYKVTRDRFDLSRPFRPRL</sequence>
<reference evidence="1 2" key="1">
    <citation type="submission" date="2017-02" db="EMBL/GenBank/DDBJ databases">
        <authorList>
            <person name="Peterson S.W."/>
        </authorList>
    </citation>
    <scope>NUCLEOTIDE SEQUENCE [LARGE SCALE GENOMIC DNA]</scope>
    <source>
        <strain evidence="1">C6</strain>
    </source>
</reference>
<organism evidence="1 2">
    <name type="scientific">Acinetobacter johnsonii</name>
    <dbReference type="NCBI Taxonomy" id="40214"/>
    <lineage>
        <taxon>Bacteria</taxon>
        <taxon>Pseudomonadati</taxon>
        <taxon>Pseudomonadota</taxon>
        <taxon>Gammaproteobacteria</taxon>
        <taxon>Moraxellales</taxon>
        <taxon>Moraxellaceae</taxon>
        <taxon>Acinetobacter</taxon>
    </lineage>
</organism>
<dbReference type="Proteomes" id="UP000196240">
    <property type="component" value="Unassembled WGS sequence"/>
</dbReference>
<evidence type="ECO:0000313" key="1">
    <source>
        <dbReference type="EMBL" id="SJX23849.1"/>
    </source>
</evidence>
<dbReference type="AlphaFoldDB" id="A0A1R7QHV9"/>
<proteinExistence type="predicted"/>
<dbReference type="EMBL" id="FUUY01000021">
    <property type="protein sequence ID" value="SJX23849.1"/>
    <property type="molecule type" value="Genomic_DNA"/>
</dbReference>